<dbReference type="PANTHER" id="PTHR30614:SF0">
    <property type="entry name" value="L-CYSTINE TRANSPORT SYSTEM PERMEASE PROTEIN TCYL"/>
    <property type="match status" value="1"/>
</dbReference>
<evidence type="ECO:0000256" key="5">
    <source>
        <dbReference type="ARBA" id="ARBA00022692"/>
    </source>
</evidence>
<dbReference type="InterPro" id="IPR035906">
    <property type="entry name" value="MetI-like_sf"/>
</dbReference>
<dbReference type="NCBIfam" id="TIGR01726">
    <property type="entry name" value="HEQRo_perm_3TM"/>
    <property type="match status" value="1"/>
</dbReference>
<evidence type="ECO:0000313" key="12">
    <source>
        <dbReference type="Proteomes" id="UP001242480"/>
    </source>
</evidence>
<dbReference type="Pfam" id="PF00528">
    <property type="entry name" value="BPD_transp_1"/>
    <property type="match status" value="1"/>
</dbReference>
<reference evidence="11 12" key="1">
    <citation type="submission" date="2023-07" db="EMBL/GenBank/DDBJ databases">
        <title>Genomic Encyclopedia of Type Strains, Phase IV (KMG-IV): sequencing the most valuable type-strain genomes for metagenomic binning, comparative biology and taxonomic classification.</title>
        <authorList>
            <person name="Goeker M."/>
        </authorList>
    </citation>
    <scope>NUCLEOTIDE SEQUENCE [LARGE SCALE GENOMIC DNA]</scope>
    <source>
        <strain evidence="11 12">DSM 19619</strain>
    </source>
</reference>
<dbReference type="NCBIfam" id="TIGR03004">
    <property type="entry name" value="ectoine_ehuC"/>
    <property type="match status" value="1"/>
</dbReference>
<keyword evidence="5 9" id="KW-0812">Transmembrane</keyword>
<dbReference type="EMBL" id="JAUSVX010000011">
    <property type="protein sequence ID" value="MDQ0472111.1"/>
    <property type="molecule type" value="Genomic_DNA"/>
</dbReference>
<evidence type="ECO:0000256" key="9">
    <source>
        <dbReference type="RuleBase" id="RU363032"/>
    </source>
</evidence>
<dbReference type="InterPro" id="IPR010065">
    <property type="entry name" value="AA_ABC_transptr_permease_3TM"/>
</dbReference>
<comment type="subcellular location">
    <subcellularLocation>
        <location evidence="1">Cell inner membrane</location>
        <topology evidence="1">Multi-pass membrane protein</topology>
    </subcellularLocation>
    <subcellularLocation>
        <location evidence="9">Cell membrane</location>
        <topology evidence="9">Multi-pass membrane protein</topology>
    </subcellularLocation>
</comment>
<protein>
    <submittedName>
        <fullName evidence="11">Polar amino acid transport system permease protein</fullName>
    </submittedName>
</protein>
<keyword evidence="7 9" id="KW-1133">Transmembrane helix</keyword>
<feature type="transmembrane region" description="Helical" evidence="9">
    <location>
        <begin position="76"/>
        <end position="94"/>
    </location>
</feature>
<dbReference type="InterPro" id="IPR000515">
    <property type="entry name" value="MetI-like"/>
</dbReference>
<feature type="transmembrane region" description="Helical" evidence="9">
    <location>
        <begin position="20"/>
        <end position="39"/>
    </location>
</feature>
<accession>A0ABU0JF38</accession>
<evidence type="ECO:0000256" key="6">
    <source>
        <dbReference type="ARBA" id="ARBA00022970"/>
    </source>
</evidence>
<evidence type="ECO:0000256" key="3">
    <source>
        <dbReference type="ARBA" id="ARBA00022448"/>
    </source>
</evidence>
<feature type="domain" description="ABC transmembrane type-1" evidence="10">
    <location>
        <begin position="15"/>
        <end position="203"/>
    </location>
</feature>
<evidence type="ECO:0000256" key="4">
    <source>
        <dbReference type="ARBA" id="ARBA00022475"/>
    </source>
</evidence>
<keyword evidence="8 9" id="KW-0472">Membrane</keyword>
<organism evidence="11 12">
    <name type="scientific">Labrys wisconsinensis</name>
    <dbReference type="NCBI Taxonomy" id="425677"/>
    <lineage>
        <taxon>Bacteria</taxon>
        <taxon>Pseudomonadati</taxon>
        <taxon>Pseudomonadota</taxon>
        <taxon>Alphaproteobacteria</taxon>
        <taxon>Hyphomicrobiales</taxon>
        <taxon>Xanthobacteraceae</taxon>
        <taxon>Labrys</taxon>
    </lineage>
</organism>
<sequence>MEDMLGYLRYLAVGMKATATVGSISFISAVLIALVVGIVRAQQIPVLKSVAFVYVEIFRGTSLLVQLFWLYYTLPLFGITVAPLTAACLGLALNSGAYGSEIVRGALLAVPKDQLEAATALNLNAAQTLWKITLPQAAVEMVPPFGNLAILVLKDTALVSMISIADVAFKAQELRTFTYDSARIYTVTLLVYFGMALIVMAIGRIAEHYLRPPYLRRRTILLGRA</sequence>
<evidence type="ECO:0000256" key="1">
    <source>
        <dbReference type="ARBA" id="ARBA00004429"/>
    </source>
</evidence>
<dbReference type="CDD" id="cd06261">
    <property type="entry name" value="TM_PBP2"/>
    <property type="match status" value="1"/>
</dbReference>
<comment type="similarity">
    <text evidence="2">Belongs to the binding-protein-dependent transport system permease family. HisMQ subfamily.</text>
</comment>
<evidence type="ECO:0000313" key="11">
    <source>
        <dbReference type="EMBL" id="MDQ0472111.1"/>
    </source>
</evidence>
<feature type="transmembrane region" description="Helical" evidence="9">
    <location>
        <begin position="51"/>
        <end position="70"/>
    </location>
</feature>
<feature type="transmembrane region" description="Helical" evidence="9">
    <location>
        <begin position="184"/>
        <end position="206"/>
    </location>
</feature>
<gene>
    <name evidence="11" type="ORF">QO011_005140</name>
</gene>
<dbReference type="Gene3D" id="1.10.3720.10">
    <property type="entry name" value="MetI-like"/>
    <property type="match status" value="1"/>
</dbReference>
<dbReference type="RefSeq" id="WP_307278388.1">
    <property type="nucleotide sequence ID" value="NZ_JAUSVX010000011.1"/>
</dbReference>
<keyword evidence="3 9" id="KW-0813">Transport</keyword>
<comment type="caution">
    <text evidence="11">The sequence shown here is derived from an EMBL/GenBank/DDBJ whole genome shotgun (WGS) entry which is preliminary data.</text>
</comment>
<dbReference type="PROSITE" id="PS50928">
    <property type="entry name" value="ABC_TM1"/>
    <property type="match status" value="1"/>
</dbReference>
<name>A0ABU0JF38_9HYPH</name>
<keyword evidence="12" id="KW-1185">Reference proteome</keyword>
<evidence type="ECO:0000259" key="10">
    <source>
        <dbReference type="PROSITE" id="PS50928"/>
    </source>
</evidence>
<dbReference type="InterPro" id="IPR014342">
    <property type="entry name" value="Ectoine_EhuC"/>
</dbReference>
<dbReference type="Proteomes" id="UP001242480">
    <property type="component" value="Unassembled WGS sequence"/>
</dbReference>
<evidence type="ECO:0000256" key="8">
    <source>
        <dbReference type="ARBA" id="ARBA00023136"/>
    </source>
</evidence>
<evidence type="ECO:0000256" key="2">
    <source>
        <dbReference type="ARBA" id="ARBA00010072"/>
    </source>
</evidence>
<dbReference type="SUPFAM" id="SSF161098">
    <property type="entry name" value="MetI-like"/>
    <property type="match status" value="1"/>
</dbReference>
<dbReference type="InterPro" id="IPR043429">
    <property type="entry name" value="ArtM/GltK/GlnP/TcyL/YhdX-like"/>
</dbReference>
<keyword evidence="6" id="KW-0029">Amino-acid transport</keyword>
<dbReference type="PANTHER" id="PTHR30614">
    <property type="entry name" value="MEMBRANE COMPONENT OF AMINO ACID ABC TRANSPORTER"/>
    <property type="match status" value="1"/>
</dbReference>
<evidence type="ECO:0000256" key="7">
    <source>
        <dbReference type="ARBA" id="ARBA00022989"/>
    </source>
</evidence>
<keyword evidence="4" id="KW-1003">Cell membrane</keyword>
<proteinExistence type="inferred from homology"/>